<dbReference type="InterPro" id="IPR001789">
    <property type="entry name" value="Sig_transdc_resp-reg_receiver"/>
</dbReference>
<dbReference type="Gene3D" id="3.40.50.2300">
    <property type="match status" value="1"/>
</dbReference>
<comment type="caution">
    <text evidence="5">The sequence shown here is derived from an EMBL/GenBank/DDBJ whole genome shotgun (WGS) entry which is preliminary data.</text>
</comment>
<dbReference type="GO" id="GO:0005524">
    <property type="term" value="F:ATP binding"/>
    <property type="evidence" value="ECO:0007669"/>
    <property type="project" value="UniProtKB-KW"/>
</dbReference>
<sequence length="277" mass="30317">MRGNKPGGGPPKASSADDLPGHWRHAKVLVVDDHATYRLLMSGLLDKLGVAHRVVNNGQAALDSLATDAFDLVISDCRMPVMDGYTMTRELRRREREAGNARVPVIALTARLDPEDVRHCLACEMDGWLSKPVSLARLREVLMQWLSDAHVHARQAPRGPANSRCEPRPTRAGLVATFGAWEVVEPMLRSLIDEARHDLAGLALAQASLDAALTAHHLHRLVGGVAFLGATPLEPQAVRLMDDVQRSGVADCAVALGIFREDVERYLQYLGKLQLDK</sequence>
<dbReference type="GO" id="GO:0005886">
    <property type="term" value="C:plasma membrane"/>
    <property type="evidence" value="ECO:0007669"/>
    <property type="project" value="UniProtKB-SubCell"/>
</dbReference>
<dbReference type="GO" id="GO:0004672">
    <property type="term" value="F:protein kinase activity"/>
    <property type="evidence" value="ECO:0007669"/>
    <property type="project" value="UniProtKB-ARBA"/>
</dbReference>
<dbReference type="CDD" id="cd17546">
    <property type="entry name" value="REC_hyHK_CKI1_RcsC-like"/>
    <property type="match status" value="1"/>
</dbReference>
<dbReference type="GO" id="GO:0000160">
    <property type="term" value="P:phosphorelay signal transduction system"/>
    <property type="evidence" value="ECO:0007669"/>
    <property type="project" value="UniProtKB-KW"/>
</dbReference>
<dbReference type="RefSeq" id="WP_060753848.1">
    <property type="nucleotide sequence ID" value="NZ_LRMR01000008.1"/>
</dbReference>
<feature type="modified residue" description="4-aspartylphosphate" evidence="3">
    <location>
        <position position="76"/>
    </location>
</feature>
<evidence type="ECO:0000259" key="4">
    <source>
        <dbReference type="PROSITE" id="PS50110"/>
    </source>
</evidence>
<dbReference type="InterPro" id="IPR008207">
    <property type="entry name" value="Sig_transdc_His_kin_Hpt_dom"/>
</dbReference>
<dbReference type="InterPro" id="IPR036641">
    <property type="entry name" value="HPT_dom_sf"/>
</dbReference>
<protein>
    <recommendedName>
        <fullName evidence="4">Response regulatory domain-containing protein</fullName>
    </recommendedName>
</protein>
<dbReference type="SUPFAM" id="SSF52172">
    <property type="entry name" value="CheY-like"/>
    <property type="match status" value="1"/>
</dbReference>
<dbReference type="AlphaFoldDB" id="A0A0X7K6M3"/>
<dbReference type="SMART" id="SM00448">
    <property type="entry name" value="REC"/>
    <property type="match status" value="1"/>
</dbReference>
<keyword evidence="1 3" id="KW-0597">Phosphoprotein</keyword>
<accession>A0A0X7K6M3</accession>
<dbReference type="Pfam" id="PF01627">
    <property type="entry name" value="Hpt"/>
    <property type="match status" value="1"/>
</dbReference>
<evidence type="ECO:0000256" key="3">
    <source>
        <dbReference type="PROSITE-ProRule" id="PRU00169"/>
    </source>
</evidence>
<dbReference type="Proteomes" id="UP000067111">
    <property type="component" value="Unassembled WGS sequence"/>
</dbReference>
<dbReference type="EMBL" id="LRMR01000008">
    <property type="protein sequence ID" value="KWU51289.1"/>
    <property type="molecule type" value="Genomic_DNA"/>
</dbReference>
<gene>
    <name evidence="5" type="ORF">AWV77_08595</name>
</gene>
<reference evidence="6" key="1">
    <citation type="submission" date="2016-01" db="EMBL/GenBank/DDBJ databases">
        <authorList>
            <person name="Gamez R.M."/>
            <person name="Rodriguez F."/>
            <person name="Bernal J.F."/>
            <person name="Agarwala R."/>
            <person name="Landsman D."/>
            <person name="Marino-Ramirez L."/>
        </authorList>
    </citation>
    <scope>NUCLEOTIDE SEQUENCE [LARGE SCALE GENOMIC DNA]</scope>
    <source>
        <strain evidence="6">Ps006</strain>
    </source>
</reference>
<evidence type="ECO:0000256" key="1">
    <source>
        <dbReference type="ARBA" id="ARBA00022553"/>
    </source>
</evidence>
<evidence type="ECO:0000256" key="2">
    <source>
        <dbReference type="ARBA" id="ARBA00023012"/>
    </source>
</evidence>
<name>A0A0X7K6M3_9PSED</name>
<dbReference type="Pfam" id="PF00072">
    <property type="entry name" value="Response_reg"/>
    <property type="match status" value="1"/>
</dbReference>
<feature type="domain" description="Response regulatory" evidence="4">
    <location>
        <begin position="27"/>
        <end position="146"/>
    </location>
</feature>
<keyword evidence="2" id="KW-0902">Two-component regulatory system</keyword>
<dbReference type="SUPFAM" id="SSF47226">
    <property type="entry name" value="Histidine-containing phosphotransfer domain, HPT domain"/>
    <property type="match status" value="1"/>
</dbReference>
<dbReference type="PANTHER" id="PTHR45339:SF5">
    <property type="entry name" value="HISTIDINE KINASE"/>
    <property type="match status" value="1"/>
</dbReference>
<dbReference type="InterPro" id="IPR011006">
    <property type="entry name" value="CheY-like_superfamily"/>
</dbReference>
<evidence type="ECO:0000313" key="6">
    <source>
        <dbReference type="Proteomes" id="UP000067111"/>
    </source>
</evidence>
<dbReference type="PROSITE" id="PS50110">
    <property type="entry name" value="RESPONSE_REGULATORY"/>
    <property type="match status" value="1"/>
</dbReference>
<evidence type="ECO:0000313" key="5">
    <source>
        <dbReference type="EMBL" id="KWU51289.1"/>
    </source>
</evidence>
<proteinExistence type="predicted"/>
<dbReference type="OrthoDB" id="9797243at2"/>
<dbReference type="PANTHER" id="PTHR45339">
    <property type="entry name" value="HYBRID SIGNAL TRANSDUCTION HISTIDINE KINASE J"/>
    <property type="match status" value="1"/>
</dbReference>
<organism evidence="5 6">
    <name type="scientific">Pseudomonas palleroniana</name>
    <dbReference type="NCBI Taxonomy" id="191390"/>
    <lineage>
        <taxon>Bacteria</taxon>
        <taxon>Pseudomonadati</taxon>
        <taxon>Pseudomonadota</taxon>
        <taxon>Gammaproteobacteria</taxon>
        <taxon>Pseudomonadales</taxon>
        <taxon>Pseudomonadaceae</taxon>
        <taxon>Pseudomonas</taxon>
    </lineage>
</organism>